<dbReference type="SUPFAM" id="SSF51306">
    <property type="entry name" value="LexA/Signal peptidase"/>
    <property type="match status" value="1"/>
</dbReference>
<dbReference type="PANTHER" id="PTHR10806">
    <property type="entry name" value="SIGNAL PEPTIDASE COMPLEX CATALYTIC SUBUNIT SEC11"/>
    <property type="match status" value="1"/>
</dbReference>
<evidence type="ECO:0000256" key="5">
    <source>
        <dbReference type="NCBIfam" id="TIGR02228"/>
    </source>
</evidence>
<keyword evidence="4 7" id="KW-0472">Membrane</keyword>
<feature type="region of interest" description="Disordered" evidence="6">
    <location>
        <begin position="1"/>
        <end position="29"/>
    </location>
</feature>
<reference evidence="8 9" key="1">
    <citation type="submission" date="2019-09" db="EMBL/GenBank/DDBJ databases">
        <title>Genome sequencing of strain KACC 19322.</title>
        <authorList>
            <person name="Heo J."/>
            <person name="Kim S.-J."/>
            <person name="Kim J.-S."/>
            <person name="Hong S.-B."/>
            <person name="Kwon S.-W."/>
        </authorList>
    </citation>
    <scope>NUCLEOTIDE SEQUENCE [LARGE SCALE GENOMIC DNA]</scope>
    <source>
        <strain evidence="8 9">KACC 19322</strain>
    </source>
</reference>
<protein>
    <recommendedName>
        <fullName evidence="5">Signal peptidase I</fullName>
        <ecNumber evidence="5">3.4.21.89</ecNumber>
    </recommendedName>
</protein>
<gene>
    <name evidence="8" type="ORF">FLP23_11270</name>
</gene>
<comment type="subcellular location">
    <subcellularLocation>
        <location evidence="1">Membrane</location>
    </subcellularLocation>
</comment>
<dbReference type="InterPro" id="IPR001733">
    <property type="entry name" value="Peptidase_S26B"/>
</dbReference>
<dbReference type="PANTHER" id="PTHR10806:SF6">
    <property type="entry name" value="SIGNAL PEPTIDASE COMPLEX CATALYTIC SUBUNIT SEC11"/>
    <property type="match status" value="1"/>
</dbReference>
<evidence type="ECO:0000256" key="4">
    <source>
        <dbReference type="ARBA" id="ARBA00023136"/>
    </source>
</evidence>
<dbReference type="GO" id="GO:0009003">
    <property type="term" value="F:signal peptidase activity"/>
    <property type="evidence" value="ECO:0007669"/>
    <property type="project" value="UniProtKB-EC"/>
</dbReference>
<organism evidence="8 9">
    <name type="scientific">Protaetiibacter larvae</name>
    <dbReference type="NCBI Taxonomy" id="2592654"/>
    <lineage>
        <taxon>Bacteria</taxon>
        <taxon>Bacillati</taxon>
        <taxon>Actinomycetota</taxon>
        <taxon>Actinomycetes</taxon>
        <taxon>Micrococcales</taxon>
        <taxon>Microbacteriaceae</taxon>
        <taxon>Protaetiibacter</taxon>
    </lineage>
</organism>
<feature type="transmembrane region" description="Helical" evidence="7">
    <location>
        <begin position="180"/>
        <end position="201"/>
    </location>
</feature>
<dbReference type="EMBL" id="CP043504">
    <property type="protein sequence ID" value="QEO10528.1"/>
    <property type="molecule type" value="Genomic_DNA"/>
</dbReference>
<keyword evidence="8" id="KW-0378">Hydrolase</keyword>
<dbReference type="CDD" id="cd06530">
    <property type="entry name" value="S26_SPase_I"/>
    <property type="match status" value="1"/>
</dbReference>
<evidence type="ECO:0000256" key="3">
    <source>
        <dbReference type="ARBA" id="ARBA00022989"/>
    </source>
</evidence>
<evidence type="ECO:0000256" key="2">
    <source>
        <dbReference type="ARBA" id="ARBA00022692"/>
    </source>
</evidence>
<keyword evidence="2 7" id="KW-0812">Transmembrane</keyword>
<dbReference type="EC" id="3.4.21.89" evidence="5"/>
<evidence type="ECO:0000313" key="8">
    <source>
        <dbReference type="EMBL" id="QEO10528.1"/>
    </source>
</evidence>
<dbReference type="GO" id="GO:0016020">
    <property type="term" value="C:membrane"/>
    <property type="evidence" value="ECO:0007669"/>
    <property type="project" value="UniProtKB-SubCell"/>
</dbReference>
<keyword evidence="9" id="KW-1185">Reference proteome</keyword>
<feature type="compositionally biased region" description="Basic and acidic residues" evidence="6">
    <location>
        <begin position="1"/>
        <end position="12"/>
    </location>
</feature>
<dbReference type="KEGG" id="lyk:FLP23_11270"/>
<dbReference type="GO" id="GO:0004252">
    <property type="term" value="F:serine-type endopeptidase activity"/>
    <property type="evidence" value="ECO:0007669"/>
    <property type="project" value="UniProtKB-UniRule"/>
</dbReference>
<keyword evidence="3 7" id="KW-1133">Transmembrane helix</keyword>
<dbReference type="OrthoDB" id="3178064at2"/>
<dbReference type="AlphaFoldDB" id="A0A5C1YAT3"/>
<dbReference type="GO" id="GO:0006465">
    <property type="term" value="P:signal peptide processing"/>
    <property type="evidence" value="ECO:0007669"/>
    <property type="project" value="UniProtKB-UniRule"/>
</dbReference>
<dbReference type="InterPro" id="IPR019533">
    <property type="entry name" value="Peptidase_S26"/>
</dbReference>
<evidence type="ECO:0000313" key="9">
    <source>
        <dbReference type="Proteomes" id="UP000322159"/>
    </source>
</evidence>
<sequence>MEPLPTRREARAAETGGSPRAAKAPKETAQRGPVASVFRAIGVGLSAGLLLFMLGLAVIVVIVPIATGSSTFTVLTGSMQPHLPPGTFIVVRPTPAEDIRIGDVITYQLESGKPAVVTHRVIARTIDGATGELTFTTQGDANNTPDPKPVTAVQVRGVLWYAVPYIGWVNNVLNGESRAWLVPLLAGVLFAYAAWMFAAGVRDRRRTKRAAAAPPASPPGDDPA</sequence>
<name>A0A5C1YAT3_9MICO</name>
<evidence type="ECO:0000256" key="1">
    <source>
        <dbReference type="ARBA" id="ARBA00004370"/>
    </source>
</evidence>
<dbReference type="NCBIfam" id="TIGR02228">
    <property type="entry name" value="sigpep_I_arch"/>
    <property type="match status" value="1"/>
</dbReference>
<feature type="transmembrane region" description="Helical" evidence="7">
    <location>
        <begin position="40"/>
        <end position="66"/>
    </location>
</feature>
<proteinExistence type="predicted"/>
<dbReference type="RefSeq" id="WP_149325945.1">
    <property type="nucleotide sequence ID" value="NZ_CP043504.1"/>
</dbReference>
<accession>A0A5C1YAT3</accession>
<dbReference type="Proteomes" id="UP000322159">
    <property type="component" value="Chromosome"/>
</dbReference>
<evidence type="ECO:0000256" key="7">
    <source>
        <dbReference type="SAM" id="Phobius"/>
    </source>
</evidence>
<evidence type="ECO:0000256" key="6">
    <source>
        <dbReference type="SAM" id="MobiDB-lite"/>
    </source>
</evidence>
<dbReference type="InterPro" id="IPR036286">
    <property type="entry name" value="LexA/Signal_pep-like_sf"/>
</dbReference>